<dbReference type="EMBL" id="VZIZ01000046">
    <property type="protein sequence ID" value="KAF0567471.1"/>
    <property type="molecule type" value="Genomic_DNA"/>
</dbReference>
<dbReference type="GO" id="GO:0003677">
    <property type="term" value="F:DNA binding"/>
    <property type="evidence" value="ECO:0007669"/>
    <property type="project" value="InterPro"/>
</dbReference>
<evidence type="ECO:0000313" key="5">
    <source>
        <dbReference type="Proteomes" id="UP000471465"/>
    </source>
</evidence>
<protein>
    <recommendedName>
        <fullName evidence="3">Tyr recombinase domain-containing protein</fullName>
    </recommendedName>
</protein>
<dbReference type="AlphaFoldDB" id="A0A6N7BWY2"/>
<keyword evidence="1" id="KW-0229">DNA integration</keyword>
<dbReference type="Pfam" id="PF00589">
    <property type="entry name" value="Phage_integrase"/>
    <property type="match status" value="1"/>
</dbReference>
<dbReference type="Gene3D" id="1.10.443.10">
    <property type="entry name" value="Intergrase catalytic core"/>
    <property type="match status" value="1"/>
</dbReference>
<sequence>MGSIVKRKNADGTARYRGLIRIERDGYPSFSQSKTFSKKALAEAWVKKREAEIEANPEIMLKREAKSMRLRDVIIKYLDELGDQFGRTHNMSLILISKLPIGAKQINTLRREDYTAFADARLNGKYDGLRAITPATLNGDIMGIRSVLKQAKLAWGLDVNLNEFEDAVLGLRHSRKVSSSIKRTRTPTSDELQELTTYFYAKWMIGKTTYPMHLIIWLAIYTARRQEELTRLRIDDFVDGWWLVRNAKNPRGSMGNHINTKVRDNALPIIDALKVDKVRATMRRGNKHWDNELLLPLSPRNISAMFTRACKLKGIDDLRYHDLRHEAATRLAEQRLTVPEMQQVTGHDSWSSLQRYVNVTPRKTVLEFDRAMQVAMLAWQDGRY</sequence>
<feature type="domain" description="Tyr recombinase" evidence="3">
    <location>
        <begin position="182"/>
        <end position="369"/>
    </location>
</feature>
<organism evidence="4 5">
    <name type="scientific">Psychrobacter nivimaris</name>
    <dbReference type="NCBI Taxonomy" id="281738"/>
    <lineage>
        <taxon>Bacteria</taxon>
        <taxon>Pseudomonadati</taxon>
        <taxon>Pseudomonadota</taxon>
        <taxon>Gammaproteobacteria</taxon>
        <taxon>Moraxellales</taxon>
        <taxon>Moraxellaceae</taxon>
        <taxon>Psychrobacter</taxon>
    </lineage>
</organism>
<dbReference type="InterPro" id="IPR013762">
    <property type="entry name" value="Integrase-like_cat_sf"/>
</dbReference>
<dbReference type="SUPFAM" id="SSF56349">
    <property type="entry name" value="DNA breaking-rejoining enzymes"/>
    <property type="match status" value="1"/>
</dbReference>
<dbReference type="GO" id="GO:0006310">
    <property type="term" value="P:DNA recombination"/>
    <property type="evidence" value="ECO:0007669"/>
    <property type="project" value="UniProtKB-KW"/>
</dbReference>
<evidence type="ECO:0000313" key="4">
    <source>
        <dbReference type="EMBL" id="KAF0567471.1"/>
    </source>
</evidence>
<dbReference type="InterPro" id="IPR050090">
    <property type="entry name" value="Tyrosine_recombinase_XerCD"/>
</dbReference>
<keyword evidence="5" id="KW-1185">Reference proteome</keyword>
<keyword evidence="2" id="KW-0233">DNA recombination</keyword>
<evidence type="ECO:0000256" key="2">
    <source>
        <dbReference type="ARBA" id="ARBA00023172"/>
    </source>
</evidence>
<dbReference type="PANTHER" id="PTHR30349:SF64">
    <property type="entry name" value="PROPHAGE INTEGRASE INTD-RELATED"/>
    <property type="match status" value="1"/>
</dbReference>
<dbReference type="InterPro" id="IPR011010">
    <property type="entry name" value="DNA_brk_join_enz"/>
</dbReference>
<dbReference type="Proteomes" id="UP000471465">
    <property type="component" value="Unassembled WGS sequence"/>
</dbReference>
<dbReference type="RefSeq" id="WP_160023695.1">
    <property type="nucleotide sequence ID" value="NZ_VZIZ01000046.1"/>
</dbReference>
<accession>A0A6N7BWY2</accession>
<reference evidence="4 5" key="1">
    <citation type="submission" date="2019-09" db="EMBL/GenBank/DDBJ databases">
        <title>Draft genome sequence of Psychrobacter nivimaris LAMA 639, in search for biotechnological relevant genes.</title>
        <authorList>
            <person name="Lima A.O.S."/>
            <person name="Staloch B.E.K."/>
            <person name="Freitas R.C."/>
            <person name="Niero H."/>
            <person name="Silva M.A.C."/>
        </authorList>
    </citation>
    <scope>NUCLEOTIDE SEQUENCE [LARGE SCALE GENOMIC DNA]</scope>
    <source>
        <strain evidence="4 5">LAMA 639</strain>
    </source>
</reference>
<evidence type="ECO:0000259" key="3">
    <source>
        <dbReference type="PROSITE" id="PS51898"/>
    </source>
</evidence>
<dbReference type="InterPro" id="IPR002104">
    <property type="entry name" value="Integrase_catalytic"/>
</dbReference>
<gene>
    <name evidence="4" type="ORF">FQV37_2217</name>
</gene>
<comment type="caution">
    <text evidence="4">The sequence shown here is derived from an EMBL/GenBank/DDBJ whole genome shotgun (WGS) entry which is preliminary data.</text>
</comment>
<dbReference type="PANTHER" id="PTHR30349">
    <property type="entry name" value="PHAGE INTEGRASE-RELATED"/>
    <property type="match status" value="1"/>
</dbReference>
<proteinExistence type="predicted"/>
<name>A0A6N7BWY2_9GAMM</name>
<evidence type="ECO:0000256" key="1">
    <source>
        <dbReference type="ARBA" id="ARBA00022908"/>
    </source>
</evidence>
<dbReference type="PROSITE" id="PS51898">
    <property type="entry name" value="TYR_RECOMBINASE"/>
    <property type="match status" value="1"/>
</dbReference>
<dbReference type="GO" id="GO:0015074">
    <property type="term" value="P:DNA integration"/>
    <property type="evidence" value="ECO:0007669"/>
    <property type="project" value="UniProtKB-KW"/>
</dbReference>